<dbReference type="EMBL" id="JAPDRN010000132">
    <property type="protein sequence ID" value="KAJ9619406.1"/>
    <property type="molecule type" value="Genomic_DNA"/>
</dbReference>
<feature type="region of interest" description="Disordered" evidence="1">
    <location>
        <begin position="414"/>
        <end position="451"/>
    </location>
</feature>
<protein>
    <recommendedName>
        <fullName evidence="2">Ubiquitin-like domain-containing protein</fullName>
    </recommendedName>
</protein>
<dbReference type="PROSITE" id="PS50053">
    <property type="entry name" value="UBIQUITIN_2"/>
    <property type="match status" value="1"/>
</dbReference>
<proteinExistence type="predicted"/>
<comment type="caution">
    <text evidence="3">The sequence shown here is derived from an EMBL/GenBank/DDBJ whole genome shotgun (WGS) entry which is preliminary data.</text>
</comment>
<dbReference type="SUPFAM" id="SSF54236">
    <property type="entry name" value="Ubiquitin-like"/>
    <property type="match status" value="1"/>
</dbReference>
<dbReference type="Proteomes" id="UP001172681">
    <property type="component" value="Unassembled WGS sequence"/>
</dbReference>
<reference evidence="3" key="1">
    <citation type="submission" date="2022-10" db="EMBL/GenBank/DDBJ databases">
        <title>Culturing micro-colonial fungi from biological soil crusts in the Mojave desert and describing Neophaeococcomyces mojavensis, and introducing the new genera and species Taxawa tesnikishii.</title>
        <authorList>
            <person name="Kurbessoian T."/>
            <person name="Stajich J.E."/>
        </authorList>
    </citation>
    <scope>NUCLEOTIDE SEQUENCE</scope>
    <source>
        <strain evidence="3">TK_35</strain>
    </source>
</reference>
<dbReference type="Pfam" id="PF11976">
    <property type="entry name" value="Rad60-SLD"/>
    <property type="match status" value="1"/>
</dbReference>
<evidence type="ECO:0000313" key="3">
    <source>
        <dbReference type="EMBL" id="KAJ9619406.1"/>
    </source>
</evidence>
<keyword evidence="4" id="KW-1185">Reference proteome</keyword>
<feature type="compositionally biased region" description="Basic and acidic residues" evidence="1">
    <location>
        <begin position="205"/>
        <end position="231"/>
    </location>
</feature>
<evidence type="ECO:0000256" key="1">
    <source>
        <dbReference type="SAM" id="MobiDB-lite"/>
    </source>
</evidence>
<name>A0AA39CSS6_9EURO</name>
<accession>A0AA39CSS6</accession>
<organism evidence="3 4">
    <name type="scientific">Knufia peltigerae</name>
    <dbReference type="NCBI Taxonomy" id="1002370"/>
    <lineage>
        <taxon>Eukaryota</taxon>
        <taxon>Fungi</taxon>
        <taxon>Dikarya</taxon>
        <taxon>Ascomycota</taxon>
        <taxon>Pezizomycotina</taxon>
        <taxon>Eurotiomycetes</taxon>
        <taxon>Chaetothyriomycetidae</taxon>
        <taxon>Chaetothyriales</taxon>
        <taxon>Trichomeriaceae</taxon>
        <taxon>Knufia</taxon>
    </lineage>
</organism>
<feature type="compositionally biased region" description="Acidic residues" evidence="1">
    <location>
        <begin position="193"/>
        <end position="204"/>
    </location>
</feature>
<dbReference type="InterPro" id="IPR000626">
    <property type="entry name" value="Ubiquitin-like_dom"/>
</dbReference>
<feature type="region of interest" description="Disordered" evidence="1">
    <location>
        <begin position="385"/>
        <end position="404"/>
    </location>
</feature>
<dbReference type="InterPro" id="IPR022617">
    <property type="entry name" value="Rad60/SUMO-like_dom"/>
</dbReference>
<feature type="region of interest" description="Disordered" evidence="1">
    <location>
        <begin position="1"/>
        <end position="286"/>
    </location>
</feature>
<evidence type="ECO:0000259" key="2">
    <source>
        <dbReference type="PROSITE" id="PS50053"/>
    </source>
</evidence>
<feature type="compositionally biased region" description="Basic and acidic residues" evidence="1">
    <location>
        <begin position="415"/>
        <end position="427"/>
    </location>
</feature>
<dbReference type="AlphaFoldDB" id="A0AA39CSS6"/>
<dbReference type="Gene3D" id="3.10.20.90">
    <property type="entry name" value="Phosphatidylinositol 3-kinase Catalytic Subunit, Chain A, domain 1"/>
    <property type="match status" value="2"/>
</dbReference>
<feature type="compositionally biased region" description="Basic and acidic residues" evidence="1">
    <location>
        <begin position="61"/>
        <end position="71"/>
    </location>
</feature>
<evidence type="ECO:0000313" key="4">
    <source>
        <dbReference type="Proteomes" id="UP001172681"/>
    </source>
</evidence>
<feature type="compositionally biased region" description="Polar residues" evidence="1">
    <location>
        <begin position="257"/>
        <end position="279"/>
    </location>
</feature>
<feature type="compositionally biased region" description="Acidic residues" evidence="1">
    <location>
        <begin position="370"/>
        <end position="380"/>
    </location>
</feature>
<sequence length="524" mass="59204">MTSGAKRSFFTKPAWAAPATSKAPKTETSIFGRNDIYRDILQAEQEKEKKKRAAKTKHKAGKGEREEQPETKKRRVSTEPAKPQEENSDFDFESDNDRTSTPTNVKSERRLKRPATRSTPRVDKSPSVVGLDNLRNKSPSTRESPGRDAIVLQDVGHESEDDLVIWTPPPSKHGTLAAAAAAPNKGKIRPPSDEEEEGSEEEDDPYVRELKAKAREKARLQRLGIEPDNRRSNTPLHRASSAAASERSRHLSVDKQPLSSRPTSSDSTQDLGRTTTPASEQEDDPHIRIMIRSEIPNTQSLIVKRKASQPLKQVKEFWCKRWQLDDKTTRKVFFTWRGTRLFDSTTMRGILQKLKTEHRDNKSASVGPPTDDDDDDVFDEEGGAAAADHHHHQEDKDPSNGNILLDAMTPELYEEQQRQKAAREQQQREQSQQDENDDEHTATPVPESDGSIVIRLVAQNLEPMQLRVRPHTTVAKITRGFVATRKIDEGKTAYLIFDGERLDPDKTVEDIELEDEDEVEVSIR</sequence>
<feature type="compositionally biased region" description="Basic residues" evidence="1">
    <location>
        <begin position="49"/>
        <end position="60"/>
    </location>
</feature>
<gene>
    <name evidence="3" type="ORF">H2204_012682</name>
</gene>
<feature type="region of interest" description="Disordered" evidence="1">
    <location>
        <begin position="353"/>
        <end position="380"/>
    </location>
</feature>
<dbReference type="PANTHER" id="PTHR10562">
    <property type="entry name" value="SMALL UBIQUITIN-RELATED MODIFIER"/>
    <property type="match status" value="1"/>
</dbReference>
<feature type="domain" description="Ubiquitin-like" evidence="2">
    <location>
        <begin position="450"/>
        <end position="524"/>
    </location>
</feature>
<feature type="compositionally biased region" description="Basic and acidic residues" evidence="1">
    <location>
        <begin position="387"/>
        <end position="398"/>
    </location>
</feature>
<dbReference type="InterPro" id="IPR029071">
    <property type="entry name" value="Ubiquitin-like_domsf"/>
</dbReference>